<feature type="binding site" evidence="9">
    <location>
        <position position="266"/>
    </location>
    <ligand>
        <name>Zn(2+)</name>
        <dbReference type="ChEBI" id="CHEBI:29105"/>
        <note>catalytic</note>
    </ligand>
</feature>
<evidence type="ECO:0000256" key="7">
    <source>
        <dbReference type="ARBA" id="ARBA00061580"/>
    </source>
</evidence>
<dbReference type="GO" id="GO:0008270">
    <property type="term" value="F:zinc ion binding"/>
    <property type="evidence" value="ECO:0007669"/>
    <property type="project" value="UniProtKB-ARBA"/>
</dbReference>
<dbReference type="eggNOG" id="COG2317">
    <property type="taxonomic scope" value="Bacteria"/>
</dbReference>
<keyword evidence="3 8" id="KW-0479">Metal-binding</keyword>
<dbReference type="PRINTS" id="PR00998">
    <property type="entry name" value="CRBOXYPTASET"/>
</dbReference>
<dbReference type="AlphaFoldDB" id="A1KBF6"/>
<dbReference type="GO" id="GO:0004181">
    <property type="term" value="F:metallocarboxypeptidase activity"/>
    <property type="evidence" value="ECO:0007669"/>
    <property type="project" value="UniProtKB-UniRule"/>
</dbReference>
<dbReference type="PROSITE" id="PS52034">
    <property type="entry name" value="PEPTIDASE_M32"/>
    <property type="match status" value="1"/>
</dbReference>
<evidence type="ECO:0000256" key="2">
    <source>
        <dbReference type="ARBA" id="ARBA00022670"/>
    </source>
</evidence>
<dbReference type="CDD" id="cd06460">
    <property type="entry name" value="M32_Taq"/>
    <property type="match status" value="1"/>
</dbReference>
<name>A1KBF6_AZOSB</name>
<evidence type="ECO:0000256" key="10">
    <source>
        <dbReference type="PIRSR" id="PIRSR006615-2"/>
    </source>
</evidence>
<evidence type="ECO:0000256" key="5">
    <source>
        <dbReference type="ARBA" id="ARBA00023049"/>
    </source>
</evidence>
<feature type="binding site" evidence="9">
    <location>
        <position position="262"/>
    </location>
    <ligand>
        <name>Zn(2+)</name>
        <dbReference type="ChEBI" id="CHEBI:29105"/>
        <note>catalytic</note>
    </ligand>
</feature>
<comment type="cofactor">
    <cofactor evidence="9">
        <name>Zn(2+)</name>
        <dbReference type="ChEBI" id="CHEBI:29105"/>
    </cofactor>
    <text evidence="9">Binds 1 zinc ion per subunit.</text>
</comment>
<keyword evidence="2 8" id="KW-0645">Protease</keyword>
<evidence type="ECO:0000256" key="3">
    <source>
        <dbReference type="ARBA" id="ARBA00022723"/>
    </source>
</evidence>
<comment type="function">
    <text evidence="8">Broad specificity carboxypetidase that releases amino acids sequentially from the C-terminus, including neutral, aromatic, polar and basic residues.</text>
</comment>
<keyword evidence="1 8" id="KW-0121">Carboxypeptidase</keyword>
<accession>A1KBF6</accession>
<proteinExistence type="inferred from homology"/>
<evidence type="ECO:0000256" key="8">
    <source>
        <dbReference type="PIRNR" id="PIRNR006615"/>
    </source>
</evidence>
<evidence type="ECO:0000256" key="9">
    <source>
        <dbReference type="PIRSR" id="PIRSR006615-1"/>
    </source>
</evidence>
<dbReference type="HOGENOM" id="CLU_032916_1_0_4"/>
<dbReference type="SUPFAM" id="SSF55486">
    <property type="entry name" value="Metalloproteases ('zincins'), catalytic domain"/>
    <property type="match status" value="1"/>
</dbReference>
<feature type="binding site" evidence="9">
    <location>
        <position position="292"/>
    </location>
    <ligand>
        <name>Zn(2+)</name>
        <dbReference type="ChEBI" id="CHEBI:29105"/>
        <note>catalytic</note>
    </ligand>
</feature>
<keyword evidence="9" id="KW-0862">Zinc</keyword>
<evidence type="ECO:0000256" key="1">
    <source>
        <dbReference type="ARBA" id="ARBA00022645"/>
    </source>
</evidence>
<dbReference type="Pfam" id="PF02074">
    <property type="entry name" value="Peptidase_M32"/>
    <property type="match status" value="1"/>
</dbReference>
<dbReference type="EMBL" id="AM406670">
    <property type="protein sequence ID" value="CAL96162.1"/>
    <property type="molecule type" value="Genomic_DNA"/>
</dbReference>
<comment type="similarity">
    <text evidence="7 8">Belongs to the peptidase M32 family.</text>
</comment>
<dbReference type="STRING" id="62928.azo3546"/>
<dbReference type="KEGG" id="azo:azo3546"/>
<dbReference type="PANTHER" id="PTHR34217">
    <property type="entry name" value="METAL-DEPENDENT CARBOXYPEPTIDASE"/>
    <property type="match status" value="1"/>
</dbReference>
<dbReference type="EC" id="3.4.17.19" evidence="8"/>
<reference evidence="11 12" key="1">
    <citation type="journal article" date="2006" name="Nat. Biotechnol.">
        <title>Complete genome of the mutualistic, N2-fixing grass endophyte Azoarcus sp. strain BH72.</title>
        <authorList>
            <person name="Krause A."/>
            <person name="Ramakumar A."/>
            <person name="Bartels D."/>
            <person name="Battistoni F."/>
            <person name="Bekel T."/>
            <person name="Boch J."/>
            <person name="Boehm M."/>
            <person name="Friedrich F."/>
            <person name="Hurek T."/>
            <person name="Krause L."/>
            <person name="Linke B."/>
            <person name="McHardy A.C."/>
            <person name="Sarkar A."/>
            <person name="Schneiker S."/>
            <person name="Syed A.A."/>
            <person name="Thauer R."/>
            <person name="Vorhoelter F.-J."/>
            <person name="Weidner S."/>
            <person name="Puehler A."/>
            <person name="Reinhold-Hurek B."/>
            <person name="Kaiser O."/>
            <person name="Goesmann A."/>
        </authorList>
    </citation>
    <scope>NUCLEOTIDE SEQUENCE [LARGE SCALE GENOMIC DNA]</scope>
    <source>
        <strain evidence="11 12">BH72</strain>
    </source>
</reference>
<evidence type="ECO:0000313" key="12">
    <source>
        <dbReference type="Proteomes" id="UP000002588"/>
    </source>
</evidence>
<dbReference type="MEROPS" id="M32.003"/>
<dbReference type="RefSeq" id="WP_011767268.1">
    <property type="nucleotide sequence ID" value="NC_008702.1"/>
</dbReference>
<keyword evidence="5 8" id="KW-0482">Metalloprotease</keyword>
<evidence type="ECO:0000313" key="11">
    <source>
        <dbReference type="EMBL" id="CAL96162.1"/>
    </source>
</evidence>
<dbReference type="Proteomes" id="UP000002588">
    <property type="component" value="Chromosome"/>
</dbReference>
<keyword evidence="12" id="KW-1185">Reference proteome</keyword>
<dbReference type="GO" id="GO:0006508">
    <property type="term" value="P:proteolysis"/>
    <property type="evidence" value="ECO:0007669"/>
    <property type="project" value="UniProtKB-UniRule"/>
</dbReference>
<dbReference type="PIRSF" id="PIRSF006615">
    <property type="entry name" value="Zn_crbxpep_Taq"/>
    <property type="match status" value="1"/>
</dbReference>
<keyword evidence="4 8" id="KW-0378">Hydrolase</keyword>
<evidence type="ECO:0000256" key="6">
    <source>
        <dbReference type="ARBA" id="ARBA00052755"/>
    </source>
</evidence>
<sequence>MHTAYAELTRHYLRLYRYDHLASIVGWDRNAMMPPKGNEARAAAEAELQALIHRGRTDPRLAELIAAAEAEPLDDVERANLREIRRNWQQANALPEALVEARSLAGARCEHAWRSQRPANDWQGFLENFREVVRLSREEARLLSGHTGLSPYDALMDRFEPGMRAAEIERIFGEVRSWLPGLIARVGEKQRAEPVIAPVGPFPVAAQRALSVAVMRMLGFDFDGGRLDESAHPFSGGVPEDVRLTTRYHEDDFTRALLGTIHETGHARYEQNLPRAWCGQPLGLARSYGIHESQSLSFEMQLARSRGFVGLLAPLLREHFGDQPAFDADNLYRLFTRVKPGYIRIAADEVTYPAHVILRFEIERALIEGEIEAEDIPALWDEKMQALLGLDTRGNYADGCLQDVHWTDGAFGYFPSYTLGAMYAAQWFATLRRVQPDVDGRIAQGDFAPVFGWLNDNIWSQASRWETPELVRRASGEALNPAHFRAHLEARYLGGD</sequence>
<dbReference type="Gene3D" id="1.10.1370.30">
    <property type="match status" value="1"/>
</dbReference>
<dbReference type="InterPro" id="IPR001333">
    <property type="entry name" value="Peptidase_M32_Taq"/>
</dbReference>
<protein>
    <recommendedName>
        <fullName evidence="8">Metal-dependent carboxypeptidase</fullName>
        <ecNumber evidence="8">3.4.17.19</ecNumber>
    </recommendedName>
</protein>
<feature type="active site" description="Proton donor/acceptor" evidence="10">
    <location>
        <position position="263"/>
    </location>
</feature>
<organism evidence="11 12">
    <name type="scientific">Azoarcus sp. (strain BH72)</name>
    <dbReference type="NCBI Taxonomy" id="418699"/>
    <lineage>
        <taxon>Bacteria</taxon>
        <taxon>Pseudomonadati</taxon>
        <taxon>Pseudomonadota</taxon>
        <taxon>Betaproteobacteria</taxon>
        <taxon>Rhodocyclales</taxon>
        <taxon>Zoogloeaceae</taxon>
        <taxon>Azoarcus</taxon>
    </lineage>
</organism>
<comment type="catalytic activity">
    <reaction evidence="6 8">
        <text>Release of a C-terminal amino acid with broad specificity, except for -Pro.</text>
        <dbReference type="EC" id="3.4.17.19"/>
    </reaction>
</comment>
<dbReference type="FunFam" id="1.10.1370.30:FF:000003">
    <property type="entry name" value="Thermostable carboxypeptidase 1"/>
    <property type="match status" value="1"/>
</dbReference>
<dbReference type="PANTHER" id="PTHR34217:SF1">
    <property type="entry name" value="CARBOXYPEPTIDASE 1"/>
    <property type="match status" value="1"/>
</dbReference>
<gene>
    <name evidence="11" type="primary">ctaQ</name>
    <name evidence="11" type="ordered locus">azo3546</name>
</gene>
<evidence type="ECO:0000256" key="4">
    <source>
        <dbReference type="ARBA" id="ARBA00022801"/>
    </source>
</evidence>